<keyword evidence="5 6" id="KW-0472">Membrane</keyword>
<protein>
    <submittedName>
        <fullName evidence="7">Phosphate:Na+ symporter</fullName>
    </submittedName>
</protein>
<dbReference type="InterPro" id="IPR004633">
    <property type="entry name" value="NaPi_cotrn-rel/YqeW-like"/>
</dbReference>
<comment type="subcellular location">
    <subcellularLocation>
        <location evidence="1">Cell membrane</location>
        <topology evidence="1">Multi-pass membrane protein</topology>
    </subcellularLocation>
</comment>
<dbReference type="GO" id="GO:0005886">
    <property type="term" value="C:plasma membrane"/>
    <property type="evidence" value="ECO:0007669"/>
    <property type="project" value="UniProtKB-SubCell"/>
</dbReference>
<feature type="transmembrane region" description="Helical" evidence="6">
    <location>
        <begin position="80"/>
        <end position="101"/>
    </location>
</feature>
<proteinExistence type="predicted"/>
<feature type="transmembrane region" description="Helical" evidence="6">
    <location>
        <begin position="173"/>
        <end position="196"/>
    </location>
</feature>
<keyword evidence="3 6" id="KW-0812">Transmembrane</keyword>
<dbReference type="InterPro" id="IPR003841">
    <property type="entry name" value="Na/Pi_transpt"/>
</dbReference>
<keyword evidence="4 6" id="KW-1133">Transmembrane helix</keyword>
<sequence>MLIVVSNMATGLGLFLLGMKFLTNGLKEVTSSRLSYAIRNLKIHPILGIAIGILTTALLQSSSGTTIIIVGLVEANLLNLYQAAAIIMGANIGTTLTAQLIAFQPSRYVFIPLMIGLFLSLHKTNRRLRFFGEIFMGFALLFIGIDLLSKGVSPLASLVRFQEILLEFGTKPILGVILGFCTTAIIQSSSTGIAILQSLATNHLISLTAAIAILLGQNIGTCVTTLLASIHLTSIGKRAALIHILFNLWGVVLMFPFIEILCRLSITLSPINPARQIANAHSIFNVFSTIIFLPFIPLFVKLSTLMVRD</sequence>
<dbReference type="Proteomes" id="UP000198718">
    <property type="component" value="Unassembled WGS sequence"/>
</dbReference>
<reference evidence="7 8" key="1">
    <citation type="submission" date="2016-10" db="EMBL/GenBank/DDBJ databases">
        <authorList>
            <person name="de Groot N.N."/>
        </authorList>
    </citation>
    <scope>NUCLEOTIDE SEQUENCE [LARGE SCALE GENOMIC DNA]</scope>
    <source>
        <strain evidence="7 8">DSM 18346</strain>
    </source>
</reference>
<dbReference type="GO" id="GO:0005436">
    <property type="term" value="F:sodium:phosphate symporter activity"/>
    <property type="evidence" value="ECO:0007669"/>
    <property type="project" value="InterPro"/>
</dbReference>
<name>A0A1G8ZSJ7_9FIRM</name>
<evidence type="ECO:0000256" key="4">
    <source>
        <dbReference type="ARBA" id="ARBA00022989"/>
    </source>
</evidence>
<feature type="transmembrane region" description="Helical" evidence="6">
    <location>
        <begin position="49"/>
        <end position="73"/>
    </location>
</feature>
<dbReference type="STRING" id="393762.SAMN05660472_00954"/>
<dbReference type="NCBIfam" id="TIGR00704">
    <property type="entry name" value="NaPi_cotrn_rel"/>
    <property type="match status" value="1"/>
</dbReference>
<evidence type="ECO:0000256" key="6">
    <source>
        <dbReference type="SAM" id="Phobius"/>
    </source>
</evidence>
<dbReference type="EMBL" id="FNFP01000001">
    <property type="protein sequence ID" value="SDK18086.1"/>
    <property type="molecule type" value="Genomic_DNA"/>
</dbReference>
<keyword evidence="8" id="KW-1185">Reference proteome</keyword>
<dbReference type="NCBIfam" id="NF037997">
    <property type="entry name" value="Na_Pi_symport"/>
    <property type="match status" value="1"/>
</dbReference>
<feature type="transmembrane region" description="Helical" evidence="6">
    <location>
        <begin position="240"/>
        <end position="262"/>
    </location>
</feature>
<evidence type="ECO:0000256" key="2">
    <source>
        <dbReference type="ARBA" id="ARBA00022475"/>
    </source>
</evidence>
<evidence type="ECO:0000256" key="1">
    <source>
        <dbReference type="ARBA" id="ARBA00004651"/>
    </source>
</evidence>
<keyword evidence="2" id="KW-1003">Cell membrane</keyword>
<dbReference type="AlphaFoldDB" id="A0A1G8ZSJ7"/>
<feature type="transmembrane region" description="Helical" evidence="6">
    <location>
        <begin position="283"/>
        <end position="300"/>
    </location>
</feature>
<dbReference type="PANTHER" id="PTHR10010">
    <property type="entry name" value="SOLUTE CARRIER FAMILY 34 SODIUM PHOSPHATE , MEMBER 2-RELATED"/>
    <property type="match status" value="1"/>
</dbReference>
<feature type="transmembrane region" description="Helical" evidence="6">
    <location>
        <begin position="203"/>
        <end position="228"/>
    </location>
</feature>
<evidence type="ECO:0000313" key="8">
    <source>
        <dbReference type="Proteomes" id="UP000198718"/>
    </source>
</evidence>
<evidence type="ECO:0000256" key="3">
    <source>
        <dbReference type="ARBA" id="ARBA00022692"/>
    </source>
</evidence>
<dbReference type="PANTHER" id="PTHR10010:SF46">
    <property type="entry name" value="SODIUM-DEPENDENT PHOSPHATE TRANSPORT PROTEIN 2B"/>
    <property type="match status" value="1"/>
</dbReference>
<organism evidence="7 8">
    <name type="scientific">Natronincola ferrireducens</name>
    <dbReference type="NCBI Taxonomy" id="393762"/>
    <lineage>
        <taxon>Bacteria</taxon>
        <taxon>Bacillati</taxon>
        <taxon>Bacillota</taxon>
        <taxon>Clostridia</taxon>
        <taxon>Peptostreptococcales</taxon>
        <taxon>Natronincolaceae</taxon>
        <taxon>Natronincola</taxon>
    </lineage>
</organism>
<feature type="transmembrane region" description="Helical" evidence="6">
    <location>
        <begin position="134"/>
        <end position="153"/>
    </location>
</feature>
<dbReference type="GO" id="GO:0044341">
    <property type="term" value="P:sodium-dependent phosphate transport"/>
    <property type="evidence" value="ECO:0007669"/>
    <property type="project" value="InterPro"/>
</dbReference>
<gene>
    <name evidence="7" type="ORF">SAMN05660472_00954</name>
</gene>
<evidence type="ECO:0000256" key="5">
    <source>
        <dbReference type="ARBA" id="ARBA00023136"/>
    </source>
</evidence>
<dbReference type="Pfam" id="PF02690">
    <property type="entry name" value="Na_Pi_cotrans"/>
    <property type="match status" value="1"/>
</dbReference>
<accession>A0A1G8ZSJ7</accession>
<evidence type="ECO:0000313" key="7">
    <source>
        <dbReference type="EMBL" id="SDK18086.1"/>
    </source>
</evidence>